<dbReference type="OrthoDB" id="1441538at2"/>
<accession>A0A3N5Y0L0</accession>
<name>A0A3N5Y0L0_9ALTE</name>
<dbReference type="Gene3D" id="3.40.50.300">
    <property type="entry name" value="P-loop containing nucleotide triphosphate hydrolases"/>
    <property type="match status" value="1"/>
</dbReference>
<dbReference type="EMBL" id="RPOK01000002">
    <property type="protein sequence ID" value="RPJ67002.1"/>
    <property type="molecule type" value="Genomic_DNA"/>
</dbReference>
<dbReference type="SUPFAM" id="SSF52540">
    <property type="entry name" value="P-loop containing nucleoside triphosphate hydrolases"/>
    <property type="match status" value="1"/>
</dbReference>
<protein>
    <submittedName>
        <fullName evidence="1">Sulfotransferase</fullName>
    </submittedName>
</protein>
<evidence type="ECO:0000313" key="1">
    <source>
        <dbReference type="EMBL" id="RPJ67002.1"/>
    </source>
</evidence>
<proteinExistence type="predicted"/>
<gene>
    <name evidence="1" type="ORF">DRW07_05515</name>
</gene>
<dbReference type="Pfam" id="PF13469">
    <property type="entry name" value="Sulfotransfer_3"/>
    <property type="match status" value="1"/>
</dbReference>
<dbReference type="AlphaFoldDB" id="A0A3N5Y0L0"/>
<comment type="caution">
    <text evidence="1">The sequence shown here is derived from an EMBL/GenBank/DDBJ whole genome shotgun (WGS) entry which is preliminary data.</text>
</comment>
<dbReference type="Proteomes" id="UP000275281">
    <property type="component" value="Unassembled WGS sequence"/>
</dbReference>
<dbReference type="GO" id="GO:0016740">
    <property type="term" value="F:transferase activity"/>
    <property type="evidence" value="ECO:0007669"/>
    <property type="project" value="UniProtKB-KW"/>
</dbReference>
<sequence>MNSPAQQLNLSAQHLDSVLSSQGVANKLKQPVIILSAPRSGSNLLFEQMQKLKGLWSIGGESHIVYASLPHLRFENTHCDSGSLDASHADPKTANLFRASLLYLARNSQGEPFVSLPPERRPEHIKLIEKTPRNAIAVPFIRRVFPDAKFIFLYREAKQNIASIAEAWERGKRTGQFVTYRNLPDFDRDSWCFLLPRRWRTMKGQSIIDIAAFQWLAANQSIVENLSDIPSENLTSVSYQQLTSNPSHTLSRLANFCDIDLPSQLPTSLPLSRTTVSPPNADKWKKYQSHLEAFVEKNQHNLAAIDTFFHRLNINNGMND</sequence>
<dbReference type="InterPro" id="IPR027417">
    <property type="entry name" value="P-loop_NTPase"/>
</dbReference>
<organism evidence="1 2">
    <name type="scientific">Alteromonas sediminis</name>
    <dbReference type="NCBI Taxonomy" id="2259342"/>
    <lineage>
        <taxon>Bacteria</taxon>
        <taxon>Pseudomonadati</taxon>
        <taxon>Pseudomonadota</taxon>
        <taxon>Gammaproteobacteria</taxon>
        <taxon>Alteromonadales</taxon>
        <taxon>Alteromonadaceae</taxon>
        <taxon>Alteromonas/Salinimonas group</taxon>
        <taxon>Alteromonas</taxon>
    </lineage>
</organism>
<dbReference type="RefSeq" id="WP_124026907.1">
    <property type="nucleotide sequence ID" value="NZ_JBHRSN010000015.1"/>
</dbReference>
<keyword evidence="1" id="KW-0808">Transferase</keyword>
<evidence type="ECO:0000313" key="2">
    <source>
        <dbReference type="Proteomes" id="UP000275281"/>
    </source>
</evidence>
<keyword evidence="2" id="KW-1185">Reference proteome</keyword>
<reference evidence="1 2" key="1">
    <citation type="submission" date="2018-11" db="EMBL/GenBank/DDBJ databases">
        <authorList>
            <person name="Ye M.-Q."/>
            <person name="Du Z.-J."/>
        </authorList>
    </citation>
    <scope>NUCLEOTIDE SEQUENCE [LARGE SCALE GENOMIC DNA]</scope>
    <source>
        <strain evidence="1 2">U0105</strain>
    </source>
</reference>